<comment type="function">
    <text evidence="5">Catalyzes the phosphorylation of thiamine to thiamine phosphate.</text>
</comment>
<dbReference type="EMBL" id="MLJI01000001">
    <property type="protein sequence ID" value="ORM93249.1"/>
    <property type="molecule type" value="Genomic_DNA"/>
</dbReference>
<dbReference type="OrthoDB" id="179763at2"/>
<evidence type="ECO:0000259" key="6">
    <source>
        <dbReference type="Pfam" id="PF01636"/>
    </source>
</evidence>
<dbReference type="GO" id="GO:0006772">
    <property type="term" value="P:thiamine metabolic process"/>
    <property type="evidence" value="ECO:0007669"/>
    <property type="project" value="InterPro"/>
</dbReference>
<evidence type="ECO:0000256" key="3">
    <source>
        <dbReference type="ARBA" id="ARBA00022777"/>
    </source>
</evidence>
<evidence type="ECO:0000313" key="7">
    <source>
        <dbReference type="EMBL" id="ORM93249.1"/>
    </source>
</evidence>
<comment type="caution">
    <text evidence="7">The sequence shown here is derived from an EMBL/GenBank/DDBJ whole genome shotgun (WGS) entry which is preliminary data.</text>
</comment>
<dbReference type="UniPathway" id="UPA00060">
    <property type="reaction ID" value="UER00596"/>
</dbReference>
<comment type="pathway">
    <text evidence="5">Cofactor biosynthesis; thiamine diphosphate biosynthesis; thiamine phosphate from thiamine: step 1/1.</text>
</comment>
<dbReference type="InterPro" id="IPR051678">
    <property type="entry name" value="AGP_Transferase"/>
</dbReference>
<keyword evidence="3 5" id="KW-0418">Kinase</keyword>
<evidence type="ECO:0000313" key="8">
    <source>
        <dbReference type="Proteomes" id="UP000193749"/>
    </source>
</evidence>
<keyword evidence="1 5" id="KW-0808">Transferase</keyword>
<evidence type="ECO:0000256" key="2">
    <source>
        <dbReference type="ARBA" id="ARBA00022741"/>
    </source>
</evidence>
<keyword evidence="4 5" id="KW-0067">ATP-binding</keyword>
<evidence type="ECO:0000256" key="5">
    <source>
        <dbReference type="HAMAP-Rule" id="MF_01604"/>
    </source>
</evidence>
<feature type="domain" description="Aminoglycoside phosphotransferase" evidence="6">
    <location>
        <begin position="33"/>
        <end position="224"/>
    </location>
</feature>
<dbReference type="SUPFAM" id="SSF56112">
    <property type="entry name" value="Protein kinase-like (PK-like)"/>
    <property type="match status" value="1"/>
</dbReference>
<gene>
    <name evidence="5" type="primary">thiK</name>
    <name evidence="7" type="ORF">HA50_07780</name>
</gene>
<dbReference type="EC" id="2.7.1.89" evidence="5"/>
<dbReference type="PANTHER" id="PTHR21310">
    <property type="entry name" value="AMINOGLYCOSIDE PHOSPHOTRANSFERASE-RELATED-RELATED"/>
    <property type="match status" value="1"/>
</dbReference>
<evidence type="ECO:0000256" key="1">
    <source>
        <dbReference type="ARBA" id="ARBA00022679"/>
    </source>
</evidence>
<comment type="catalytic activity">
    <reaction evidence="5">
        <text>thiamine + ATP = thiamine phosphate + ADP + H(+)</text>
        <dbReference type="Rhea" id="RHEA:12012"/>
        <dbReference type="ChEBI" id="CHEBI:15378"/>
        <dbReference type="ChEBI" id="CHEBI:18385"/>
        <dbReference type="ChEBI" id="CHEBI:30616"/>
        <dbReference type="ChEBI" id="CHEBI:37575"/>
        <dbReference type="ChEBI" id="CHEBI:456216"/>
        <dbReference type="EC" id="2.7.1.89"/>
    </reaction>
</comment>
<evidence type="ECO:0000256" key="4">
    <source>
        <dbReference type="ARBA" id="ARBA00022840"/>
    </source>
</evidence>
<proteinExistence type="inferred from homology"/>
<dbReference type="RefSeq" id="WP_084873900.1">
    <property type="nucleotide sequence ID" value="NZ_JAGGMY010000001.1"/>
</dbReference>
<dbReference type="InterPro" id="IPR014093">
    <property type="entry name" value="Thiamine_kinase"/>
</dbReference>
<dbReference type="AlphaFoldDB" id="A0A1X1ET95"/>
<dbReference type="Pfam" id="PF01636">
    <property type="entry name" value="APH"/>
    <property type="match status" value="1"/>
</dbReference>
<dbReference type="InterPro" id="IPR011009">
    <property type="entry name" value="Kinase-like_dom_sf"/>
</dbReference>
<organism evidence="7 8">
    <name type="scientific">Pantoea cypripedii</name>
    <name type="common">Pectobacterium cypripedii</name>
    <name type="synonym">Erwinia cypripedii</name>
    <dbReference type="NCBI Taxonomy" id="55209"/>
    <lineage>
        <taxon>Bacteria</taxon>
        <taxon>Pseudomonadati</taxon>
        <taxon>Pseudomonadota</taxon>
        <taxon>Gammaproteobacteria</taxon>
        <taxon>Enterobacterales</taxon>
        <taxon>Erwiniaceae</taxon>
        <taxon>Pantoea</taxon>
    </lineage>
</organism>
<accession>A0A1X1ET95</accession>
<dbReference type="GO" id="GO:0009229">
    <property type="term" value="P:thiamine diphosphate biosynthetic process"/>
    <property type="evidence" value="ECO:0007669"/>
    <property type="project" value="UniProtKB-UniRule"/>
</dbReference>
<dbReference type="HAMAP" id="MF_01604">
    <property type="entry name" value="Thiamine_kinase"/>
    <property type="match status" value="1"/>
</dbReference>
<reference evidence="7 8" key="1">
    <citation type="journal article" date="2017" name="Antonie Van Leeuwenhoek">
        <title>Phylogenomic resolution of the bacterial genus Pantoea and its relationship with Erwinia and Tatumella.</title>
        <authorList>
            <person name="Palmer M."/>
            <person name="Steenkamp E.T."/>
            <person name="Coetzee M.P."/>
            <person name="Chan W.Y."/>
            <person name="van Zyl E."/>
            <person name="De Maayer P."/>
            <person name="Coutinho T.A."/>
            <person name="Blom J."/>
            <person name="Smits T.H."/>
            <person name="Duffy B."/>
            <person name="Venter S.N."/>
        </authorList>
    </citation>
    <scope>NUCLEOTIDE SEQUENCE [LARGE SCALE GENOMIC DNA]</scope>
    <source>
        <strain evidence="7 8">LMG 2657</strain>
    </source>
</reference>
<comment type="similarity">
    <text evidence="5">Belongs to the thiamine kinase family.</text>
</comment>
<dbReference type="InterPro" id="IPR002575">
    <property type="entry name" value="Aminoglycoside_PTrfase"/>
</dbReference>
<sequence>MSHNPDPQLQYLIQQQWPTAQAAGHFFTLPGLSGQSARITSEQGTLLARRAPQAPIPFVERQREYRLLQKLQASQLAPRTFGWRDPWLLLEWLPGEMLPVSAFSQQRAAVVALLQRLHQQPLTGYRLTLTPLLQRYWQLCQHKHWRWQRRLQRLIAAGEPHPLRLAPIHMDVHAGNLIVTTDGLRLIDWEYAADGDVALELAAICAVDPHQQTEWVAAYAQTMQLTPARLQQQIRRWQPWLHLLMASWYQLRAEQTQDETLQQLARASWQDL</sequence>
<keyword evidence="8" id="KW-1185">Reference proteome</keyword>
<dbReference type="NCBIfam" id="NF007620">
    <property type="entry name" value="PRK10271.1"/>
    <property type="match status" value="1"/>
</dbReference>
<name>A0A1X1ET95_PANCY</name>
<keyword evidence="2 5" id="KW-0547">Nucleotide-binding</keyword>
<dbReference type="Proteomes" id="UP000193749">
    <property type="component" value="Unassembled WGS sequence"/>
</dbReference>
<dbReference type="STRING" id="55209.HA50_07780"/>
<dbReference type="Gene3D" id="3.90.1200.10">
    <property type="match status" value="1"/>
</dbReference>
<dbReference type="GO" id="GO:0005524">
    <property type="term" value="F:ATP binding"/>
    <property type="evidence" value="ECO:0007669"/>
    <property type="project" value="UniProtKB-KW"/>
</dbReference>
<dbReference type="GO" id="GO:0019165">
    <property type="term" value="F:thiamine kinase activity"/>
    <property type="evidence" value="ECO:0007669"/>
    <property type="project" value="UniProtKB-UniRule"/>
</dbReference>
<protein>
    <recommendedName>
        <fullName evidence="5">Thiamine kinase</fullName>
        <ecNumber evidence="5">2.7.1.89</ecNumber>
    </recommendedName>
</protein>